<keyword evidence="5 9" id="KW-0863">Zinc-finger</keyword>
<dbReference type="Proteomes" id="UP001152320">
    <property type="component" value="Chromosome 11"/>
</dbReference>
<dbReference type="PROSITE" id="PS50135">
    <property type="entry name" value="ZF_ZZ_2"/>
    <property type="match status" value="1"/>
</dbReference>
<keyword evidence="14" id="KW-1185">Reference proteome</keyword>
<evidence type="ECO:0000256" key="6">
    <source>
        <dbReference type="ARBA" id="ARBA00022833"/>
    </source>
</evidence>
<dbReference type="InterPro" id="IPR050774">
    <property type="entry name" value="KCMF1/Dystrophin"/>
</dbReference>
<keyword evidence="4" id="KW-0479">Metal-binding</keyword>
<dbReference type="CDD" id="cd02334">
    <property type="entry name" value="ZZ_dystrophin"/>
    <property type="match status" value="1"/>
</dbReference>
<evidence type="ECO:0000313" key="13">
    <source>
        <dbReference type="EMBL" id="KAJ8033863.1"/>
    </source>
</evidence>
<comment type="subcellular location">
    <subcellularLocation>
        <location evidence="1 8">Cytoplasm</location>
    </subcellularLocation>
</comment>
<evidence type="ECO:0000256" key="2">
    <source>
        <dbReference type="ARBA" id="ARBA00009563"/>
    </source>
</evidence>
<evidence type="ECO:0000313" key="14">
    <source>
        <dbReference type="Proteomes" id="UP001152320"/>
    </source>
</evidence>
<gene>
    <name evidence="13" type="ORF">HOLleu_24232</name>
</gene>
<dbReference type="Pfam" id="PF09069">
    <property type="entry name" value="EF-hand_3"/>
    <property type="match status" value="1"/>
</dbReference>
<feature type="domain" description="ZZ-type" evidence="12">
    <location>
        <begin position="231"/>
        <end position="287"/>
    </location>
</feature>
<dbReference type="CDD" id="cd16244">
    <property type="entry name" value="EFh_DTN"/>
    <property type="match status" value="1"/>
</dbReference>
<dbReference type="InterPro" id="IPR017432">
    <property type="entry name" value="Distrobrevin"/>
</dbReference>
<dbReference type="GO" id="GO:0099536">
    <property type="term" value="P:synaptic signaling"/>
    <property type="evidence" value="ECO:0007669"/>
    <property type="project" value="TreeGrafter"/>
</dbReference>
<feature type="coiled-coil region" evidence="10">
    <location>
        <begin position="401"/>
        <end position="482"/>
    </location>
</feature>
<dbReference type="Gene3D" id="3.30.60.90">
    <property type="match status" value="1"/>
</dbReference>
<dbReference type="InterPro" id="IPR011992">
    <property type="entry name" value="EF-hand-dom_pair"/>
</dbReference>
<dbReference type="EMBL" id="JAIZAY010000011">
    <property type="protein sequence ID" value="KAJ8033863.1"/>
    <property type="molecule type" value="Genomic_DNA"/>
</dbReference>
<evidence type="ECO:0000256" key="4">
    <source>
        <dbReference type="ARBA" id="ARBA00022723"/>
    </source>
</evidence>
<feature type="region of interest" description="Disordered" evidence="11">
    <location>
        <begin position="484"/>
        <end position="531"/>
    </location>
</feature>
<comment type="caution">
    <text evidence="13">The sequence shown here is derived from an EMBL/GenBank/DDBJ whole genome shotgun (WGS) entry which is preliminary data.</text>
</comment>
<dbReference type="PANTHER" id="PTHR12268">
    <property type="entry name" value="E3 UBIQUITIN-PROTEIN LIGASE KCMF1"/>
    <property type="match status" value="1"/>
</dbReference>
<dbReference type="GO" id="GO:0005886">
    <property type="term" value="C:plasma membrane"/>
    <property type="evidence" value="ECO:0007669"/>
    <property type="project" value="TreeGrafter"/>
</dbReference>
<dbReference type="GO" id="GO:0008270">
    <property type="term" value="F:zinc ion binding"/>
    <property type="evidence" value="ECO:0007669"/>
    <property type="project" value="UniProtKB-KW"/>
</dbReference>
<dbReference type="OrthoDB" id="6019271at2759"/>
<dbReference type="PROSITE" id="PS01357">
    <property type="entry name" value="ZF_ZZ_1"/>
    <property type="match status" value="1"/>
</dbReference>
<evidence type="ECO:0000259" key="12">
    <source>
        <dbReference type="PROSITE" id="PS50135"/>
    </source>
</evidence>
<evidence type="ECO:0000256" key="11">
    <source>
        <dbReference type="SAM" id="MobiDB-lite"/>
    </source>
</evidence>
<dbReference type="Pfam" id="PF09068">
    <property type="entry name" value="EF-hand_2"/>
    <property type="match status" value="1"/>
</dbReference>
<feature type="compositionally biased region" description="Basic and acidic residues" evidence="11">
    <location>
        <begin position="632"/>
        <end position="642"/>
    </location>
</feature>
<name>A0A9Q1BWC0_HOLLE</name>
<dbReference type="Pfam" id="PF00569">
    <property type="entry name" value="ZZ"/>
    <property type="match status" value="1"/>
</dbReference>
<evidence type="ECO:0000256" key="10">
    <source>
        <dbReference type="SAM" id="Coils"/>
    </source>
</evidence>
<feature type="region of interest" description="Disordered" evidence="11">
    <location>
        <begin position="550"/>
        <end position="600"/>
    </location>
</feature>
<feature type="region of interest" description="Disordered" evidence="11">
    <location>
        <begin position="615"/>
        <end position="669"/>
    </location>
</feature>
<evidence type="ECO:0000256" key="8">
    <source>
        <dbReference type="PIRNR" id="PIRNR038204"/>
    </source>
</evidence>
<dbReference type="GO" id="GO:0045202">
    <property type="term" value="C:synapse"/>
    <property type="evidence" value="ECO:0007669"/>
    <property type="project" value="TreeGrafter"/>
</dbReference>
<dbReference type="InterPro" id="IPR015153">
    <property type="entry name" value="EF-hand_dom_typ1"/>
</dbReference>
<accession>A0A9Q1BWC0</accession>
<feature type="compositionally biased region" description="Polar residues" evidence="11">
    <location>
        <begin position="575"/>
        <end position="590"/>
    </location>
</feature>
<evidence type="ECO:0000256" key="5">
    <source>
        <dbReference type="ARBA" id="ARBA00022771"/>
    </source>
</evidence>
<evidence type="ECO:0000256" key="3">
    <source>
        <dbReference type="ARBA" id="ARBA00022490"/>
    </source>
</evidence>
<organism evidence="13 14">
    <name type="scientific">Holothuria leucospilota</name>
    <name type="common">Black long sea cucumber</name>
    <name type="synonym">Mertensiothuria leucospilota</name>
    <dbReference type="NCBI Taxonomy" id="206669"/>
    <lineage>
        <taxon>Eukaryota</taxon>
        <taxon>Metazoa</taxon>
        <taxon>Echinodermata</taxon>
        <taxon>Eleutherozoa</taxon>
        <taxon>Echinozoa</taxon>
        <taxon>Holothuroidea</taxon>
        <taxon>Aspidochirotacea</taxon>
        <taxon>Aspidochirotida</taxon>
        <taxon>Holothuriidae</taxon>
        <taxon>Holothuria</taxon>
    </lineage>
</organism>
<dbReference type="SMART" id="SM00291">
    <property type="entry name" value="ZnF_ZZ"/>
    <property type="match status" value="1"/>
</dbReference>
<sequence length="683" mass="77704">MASKRQLITELRSQNFDVIRFATYRTSCKLRFIQKRCSLNLVDIWNMIEAFRENGLNTLSLSDELSLTRVDAILSSVFYQLNKRLPSTHQINIDQALMATSNFLQLAYDDGVSNKVNVFALKVALSTMCAGKLNDKLRYIFSQISDTNGILISSKFDEYLKLILQLPTAVFEGPSFGYDENGAKSFFNQGQSANRQVTLNVFLDTILVEPGPQCLLWLPLMHKMAAVENVFHSVECSNCHSESMMGFRYKCQNCPSYQLCQNCFWRGKTSGSHTNDHEMKEHSTWVQKSPAKKMGNALKKPFKGSPGKHSKSMTHLEEPERPLDLSHIVPPSPITILSYDSPDTRRALRMEDDYRRLNKSLDNSRLDDEHRLIARYTAKLANAQLHPQVSEPEISADLDANKHQRQLILQLEAKNREIMREIQKLRQEHDEAIRSSSLQRNPTLLAELRLLRQRKDDLELRMSALQENRRELMVQLESLMKLLKTHGSPRSSPSQSPHHNIQTNSTPGLQMTGSTGDSPTRRINTNNSGSRNLRTDLLVAADSVTSAMSSLVRELNSEDEQVETGNDSGKLDANRNANNGSYTNESTAGLTEQERRGMQKPVRLSERDFVAEIVARKDRPRPVMQPSGSTEISDHTNEKTDNDSYIGTTDDAESYVRTDDENFRTDDEMPRNFKDTRQMMKTM</sequence>
<dbReference type="InterPro" id="IPR000433">
    <property type="entry name" value="Znf_ZZ"/>
</dbReference>
<dbReference type="PANTHER" id="PTHR12268:SF27">
    <property type="entry name" value="DYSTROBREVIN, ISOFORM F"/>
    <property type="match status" value="1"/>
</dbReference>
<dbReference type="InterPro" id="IPR043145">
    <property type="entry name" value="Znf_ZZ_sf"/>
</dbReference>
<dbReference type="Gene3D" id="1.10.238.10">
    <property type="entry name" value="EF-hand"/>
    <property type="match status" value="2"/>
</dbReference>
<keyword evidence="7 10" id="KW-0175">Coiled coil</keyword>
<dbReference type="GO" id="GO:0005737">
    <property type="term" value="C:cytoplasm"/>
    <property type="evidence" value="ECO:0007669"/>
    <property type="project" value="UniProtKB-SubCell"/>
</dbReference>
<evidence type="ECO:0000256" key="7">
    <source>
        <dbReference type="ARBA" id="ARBA00023054"/>
    </source>
</evidence>
<feature type="compositionally biased region" description="Low complexity" evidence="11">
    <location>
        <begin position="488"/>
        <end position="497"/>
    </location>
</feature>
<dbReference type="PIRSF" id="PIRSF038204">
    <property type="entry name" value="Distrobrevin"/>
    <property type="match status" value="1"/>
</dbReference>
<keyword evidence="6" id="KW-0862">Zinc</keyword>
<dbReference type="InterPro" id="IPR015154">
    <property type="entry name" value="EF-hand_dom_typ2"/>
</dbReference>
<evidence type="ECO:0000256" key="1">
    <source>
        <dbReference type="ARBA" id="ARBA00004496"/>
    </source>
</evidence>
<comment type="similarity">
    <text evidence="2 8">Belongs to the dystrophin family. Dystrobrevin subfamily.</text>
</comment>
<feature type="compositionally biased region" description="Basic and acidic residues" evidence="11">
    <location>
        <begin position="654"/>
        <end position="669"/>
    </location>
</feature>
<proteinExistence type="inferred from homology"/>
<dbReference type="SUPFAM" id="SSF47473">
    <property type="entry name" value="EF-hand"/>
    <property type="match status" value="2"/>
</dbReference>
<keyword evidence="3 8" id="KW-0963">Cytoplasm</keyword>
<dbReference type="SUPFAM" id="SSF57850">
    <property type="entry name" value="RING/U-box"/>
    <property type="match status" value="1"/>
</dbReference>
<evidence type="ECO:0000256" key="9">
    <source>
        <dbReference type="PROSITE-ProRule" id="PRU00228"/>
    </source>
</evidence>
<protein>
    <recommendedName>
        <fullName evidence="8">Dystrobrevin</fullName>
    </recommendedName>
</protein>
<dbReference type="AlphaFoldDB" id="A0A9Q1BWC0"/>
<reference evidence="13" key="1">
    <citation type="submission" date="2021-10" db="EMBL/GenBank/DDBJ databases">
        <title>Tropical sea cucumber genome reveals ecological adaptation and Cuvierian tubules defense mechanism.</title>
        <authorList>
            <person name="Chen T."/>
        </authorList>
    </citation>
    <scope>NUCLEOTIDE SEQUENCE</scope>
    <source>
        <strain evidence="13">Nanhai2018</strain>
        <tissue evidence="13">Muscle</tissue>
    </source>
</reference>
<feature type="compositionally biased region" description="Polar residues" evidence="11">
    <location>
        <begin position="498"/>
        <end position="531"/>
    </location>
</feature>